<keyword evidence="3" id="KW-1185">Reference proteome</keyword>
<feature type="domain" description="FAD-binding" evidence="1">
    <location>
        <begin position="5"/>
        <end position="334"/>
    </location>
</feature>
<protein>
    <submittedName>
        <fullName evidence="2">FAD-dependent monooxygenase</fullName>
    </submittedName>
</protein>
<accession>A0ABS6HLY7</accession>
<dbReference type="InterPro" id="IPR051704">
    <property type="entry name" value="FAD_aromatic-hydroxylase"/>
</dbReference>
<evidence type="ECO:0000259" key="1">
    <source>
        <dbReference type="Pfam" id="PF01494"/>
    </source>
</evidence>
<gene>
    <name evidence="2" type="ORF">KL859_05605</name>
</gene>
<sequence length="409" mass="45303">MTCRSVLISGAGIAGPVVAFWLAEAGWEVTVVERAEQLRTSGYPVDIRGAAVEVVDRMGLSHQIAANRHRHVPMDFLTPGGRRMSRLDLGRTINDSDAGDIEITRGVLTRILFDACADRVDYVFGDTITALTPTETGVDATFSRRPPQTFDVVLGADGIHSKVRALAFGEEERYLRHLGPYVAIWNQANEIFAPATGYIYSYPGRTAMVERPADGGEARVYLTFVHPAPGTVNRHDINDIVAELRRAFAEDRWRTNEVIDTLPDADDLYFDTVSQVRMDRWSSGRVALVGDAAYAPAFLSGQGTSIAIAGAYVLASELIRHEQPETAFGAYENRVRDYVTRNQNLALRTDSIVLSRTRGQLLRRNIMVMALPGLQRLGLDRLLHTERRAATTDLSLSDQDLRRCASRQT</sequence>
<name>A0ABS6HLY7_MYCGD</name>
<dbReference type="Gene3D" id="3.30.9.10">
    <property type="entry name" value="D-Amino Acid Oxidase, subunit A, domain 2"/>
    <property type="match status" value="1"/>
</dbReference>
<keyword evidence="2" id="KW-0560">Oxidoreductase</keyword>
<evidence type="ECO:0000313" key="3">
    <source>
        <dbReference type="Proteomes" id="UP000696413"/>
    </source>
</evidence>
<proteinExistence type="predicted"/>
<dbReference type="Pfam" id="PF01494">
    <property type="entry name" value="FAD_binding_3"/>
    <property type="match status" value="1"/>
</dbReference>
<dbReference type="PANTHER" id="PTHR46865:SF2">
    <property type="entry name" value="MONOOXYGENASE"/>
    <property type="match status" value="1"/>
</dbReference>
<dbReference type="InterPro" id="IPR036188">
    <property type="entry name" value="FAD/NAD-bd_sf"/>
</dbReference>
<dbReference type="Proteomes" id="UP000696413">
    <property type="component" value="Unassembled WGS sequence"/>
</dbReference>
<dbReference type="Gene3D" id="3.50.50.60">
    <property type="entry name" value="FAD/NAD(P)-binding domain"/>
    <property type="match status" value="1"/>
</dbReference>
<comment type="caution">
    <text evidence="2">The sequence shown here is derived from an EMBL/GenBank/DDBJ whole genome shotgun (WGS) entry which is preliminary data.</text>
</comment>
<evidence type="ECO:0000313" key="2">
    <source>
        <dbReference type="EMBL" id="MBU8822353.1"/>
    </source>
</evidence>
<dbReference type="SUPFAM" id="SSF51905">
    <property type="entry name" value="FAD/NAD(P)-binding domain"/>
    <property type="match status" value="1"/>
</dbReference>
<reference evidence="2 3" key="1">
    <citation type="submission" date="2021-05" db="EMBL/GenBank/DDBJ databases">
        <title>Draft Genome Sequences of Clinical Respiratory Isolates of Mycobacterium goodii Recovered in Ireland.</title>
        <authorList>
            <person name="Flanagan P.R."/>
            <person name="Mok S."/>
            <person name="Roycroft E."/>
            <person name="Rogers T.R."/>
            <person name="Fitzgibbon M."/>
        </authorList>
    </citation>
    <scope>NUCLEOTIDE SEQUENCE [LARGE SCALE GENOMIC DNA]</scope>
    <source>
        <strain evidence="2 3">14IE55</strain>
    </source>
</reference>
<keyword evidence="2" id="KW-0503">Monooxygenase</keyword>
<dbReference type="PRINTS" id="PR00420">
    <property type="entry name" value="RNGMNOXGNASE"/>
</dbReference>
<dbReference type="PANTHER" id="PTHR46865">
    <property type="entry name" value="OXIDOREDUCTASE-RELATED"/>
    <property type="match status" value="1"/>
</dbReference>
<organism evidence="2 3">
    <name type="scientific">Mycolicibacterium goodii</name>
    <name type="common">Mycobacterium goodii</name>
    <dbReference type="NCBI Taxonomy" id="134601"/>
    <lineage>
        <taxon>Bacteria</taxon>
        <taxon>Bacillati</taxon>
        <taxon>Actinomycetota</taxon>
        <taxon>Actinomycetes</taxon>
        <taxon>Mycobacteriales</taxon>
        <taxon>Mycobacteriaceae</taxon>
        <taxon>Mycolicibacterium</taxon>
    </lineage>
</organism>
<dbReference type="GO" id="GO:0004497">
    <property type="term" value="F:monooxygenase activity"/>
    <property type="evidence" value="ECO:0007669"/>
    <property type="project" value="UniProtKB-KW"/>
</dbReference>
<dbReference type="EMBL" id="JAHBOM010000003">
    <property type="protein sequence ID" value="MBU8822353.1"/>
    <property type="molecule type" value="Genomic_DNA"/>
</dbReference>
<dbReference type="InterPro" id="IPR002938">
    <property type="entry name" value="FAD-bd"/>
</dbReference>